<dbReference type="GO" id="GO:0004672">
    <property type="term" value="F:protein kinase activity"/>
    <property type="evidence" value="ECO:0007669"/>
    <property type="project" value="InterPro"/>
</dbReference>
<dbReference type="RefSeq" id="WP_220206475.1">
    <property type="nucleotide sequence ID" value="NZ_BNJK01000001.1"/>
</dbReference>
<dbReference type="InterPro" id="IPR000719">
    <property type="entry name" value="Prot_kinase_dom"/>
</dbReference>
<evidence type="ECO:0000313" key="2">
    <source>
        <dbReference type="EMBL" id="GHO95817.1"/>
    </source>
</evidence>
<dbReference type="SUPFAM" id="SSF56112">
    <property type="entry name" value="Protein kinase-like (PK-like)"/>
    <property type="match status" value="1"/>
</dbReference>
<comment type="caution">
    <text evidence="2">The sequence shown here is derived from an EMBL/GenBank/DDBJ whole genome shotgun (WGS) entry which is preliminary data.</text>
</comment>
<reference evidence="2" key="1">
    <citation type="submission" date="2020-10" db="EMBL/GenBank/DDBJ databases">
        <title>Taxonomic study of unclassified bacteria belonging to the class Ktedonobacteria.</title>
        <authorList>
            <person name="Yabe S."/>
            <person name="Wang C.M."/>
            <person name="Zheng Y."/>
            <person name="Sakai Y."/>
            <person name="Cavaletti L."/>
            <person name="Monciardini P."/>
            <person name="Donadio S."/>
        </authorList>
    </citation>
    <scope>NUCLEOTIDE SEQUENCE</scope>
    <source>
        <strain evidence="2">ID150040</strain>
    </source>
</reference>
<protein>
    <recommendedName>
        <fullName evidence="1">Protein kinase domain-containing protein</fullName>
    </recommendedName>
</protein>
<gene>
    <name evidence="2" type="ORF">KSF_058650</name>
</gene>
<dbReference type="GO" id="GO:0005524">
    <property type="term" value="F:ATP binding"/>
    <property type="evidence" value="ECO:0007669"/>
    <property type="project" value="InterPro"/>
</dbReference>
<proteinExistence type="predicted"/>
<dbReference type="Gene3D" id="1.10.510.10">
    <property type="entry name" value="Transferase(Phosphotransferase) domain 1"/>
    <property type="match status" value="1"/>
</dbReference>
<dbReference type="AlphaFoldDB" id="A0A8J3IS22"/>
<dbReference type="Pfam" id="PF07714">
    <property type="entry name" value="PK_Tyr_Ser-Thr"/>
    <property type="match status" value="1"/>
</dbReference>
<dbReference type="Proteomes" id="UP000597444">
    <property type="component" value="Unassembled WGS sequence"/>
</dbReference>
<dbReference type="InterPro" id="IPR011009">
    <property type="entry name" value="Kinase-like_dom_sf"/>
</dbReference>
<keyword evidence="3" id="KW-1185">Reference proteome</keyword>
<evidence type="ECO:0000259" key="1">
    <source>
        <dbReference type="PROSITE" id="PS50011"/>
    </source>
</evidence>
<evidence type="ECO:0000313" key="3">
    <source>
        <dbReference type="Proteomes" id="UP000597444"/>
    </source>
</evidence>
<accession>A0A8J3IS22</accession>
<dbReference type="InterPro" id="IPR001245">
    <property type="entry name" value="Ser-Thr/Tyr_kinase_cat_dom"/>
</dbReference>
<dbReference type="PROSITE" id="PS50011">
    <property type="entry name" value="PROTEIN_KINASE_DOM"/>
    <property type="match status" value="1"/>
</dbReference>
<dbReference type="EMBL" id="BNJK01000001">
    <property type="protein sequence ID" value="GHO95817.1"/>
    <property type="molecule type" value="Genomic_DNA"/>
</dbReference>
<feature type="domain" description="Protein kinase" evidence="1">
    <location>
        <begin position="9"/>
        <end position="160"/>
    </location>
</feature>
<name>A0A8J3IS22_9CHLR</name>
<sequence>MSTSHLGAYELQHHLASDPASDMWKAFDREHHRFVMLKLLRFDVQRAPHFLPDFLHEAQHVKSLTHPHIASVFDVITLRTQPESPVYAVALVTEYVEDQSLAEYLQATARQGVFLQPVEMVRLLAPLASAIDYMHQKALFMELSTLLLSCWRDIPPSIVQ</sequence>
<organism evidence="2 3">
    <name type="scientific">Reticulibacter mediterranei</name>
    <dbReference type="NCBI Taxonomy" id="2778369"/>
    <lineage>
        <taxon>Bacteria</taxon>
        <taxon>Bacillati</taxon>
        <taxon>Chloroflexota</taxon>
        <taxon>Ktedonobacteria</taxon>
        <taxon>Ktedonobacterales</taxon>
        <taxon>Reticulibacteraceae</taxon>
        <taxon>Reticulibacter</taxon>
    </lineage>
</organism>